<reference evidence="5 6" key="1">
    <citation type="submission" date="2016-10" db="EMBL/GenBank/DDBJ databases">
        <authorList>
            <person name="de Groot N.N."/>
        </authorList>
    </citation>
    <scope>NUCLEOTIDE SEQUENCE [LARGE SCALE GENOMIC DNA]</scope>
    <source>
        <strain evidence="5 6">JCM 19513</strain>
    </source>
</reference>
<dbReference type="AlphaFoldDB" id="A0A1H7LF89"/>
<evidence type="ECO:0000313" key="6">
    <source>
        <dbReference type="Proteomes" id="UP000185766"/>
    </source>
</evidence>
<evidence type="ECO:0000313" key="5">
    <source>
        <dbReference type="EMBL" id="SEK97624.1"/>
    </source>
</evidence>
<dbReference type="NCBIfam" id="TIGR01256">
    <property type="entry name" value="modA"/>
    <property type="match status" value="1"/>
</dbReference>
<keyword evidence="3 4" id="KW-0732">Signal</keyword>
<dbReference type="EMBL" id="FOAS01000007">
    <property type="protein sequence ID" value="SEK97624.1"/>
    <property type="molecule type" value="Genomic_DNA"/>
</dbReference>
<evidence type="ECO:0000256" key="4">
    <source>
        <dbReference type="SAM" id="SignalP"/>
    </source>
</evidence>
<dbReference type="GO" id="GO:0030973">
    <property type="term" value="F:molybdate ion binding"/>
    <property type="evidence" value="ECO:0007669"/>
    <property type="project" value="TreeGrafter"/>
</dbReference>
<dbReference type="Pfam" id="PF13531">
    <property type="entry name" value="SBP_bac_11"/>
    <property type="match status" value="1"/>
</dbReference>
<dbReference type="GO" id="GO:0015689">
    <property type="term" value="P:molybdate ion transport"/>
    <property type="evidence" value="ECO:0007669"/>
    <property type="project" value="InterPro"/>
</dbReference>
<dbReference type="Proteomes" id="UP000185766">
    <property type="component" value="Unassembled WGS sequence"/>
</dbReference>
<accession>A0A1H7LF89</accession>
<keyword evidence="6" id="KW-1185">Reference proteome</keyword>
<feature type="signal peptide" evidence="4">
    <location>
        <begin position="1"/>
        <end position="21"/>
    </location>
</feature>
<feature type="chain" id="PRO_5010162077" evidence="4">
    <location>
        <begin position="22"/>
        <end position="238"/>
    </location>
</feature>
<evidence type="ECO:0000256" key="3">
    <source>
        <dbReference type="ARBA" id="ARBA00022729"/>
    </source>
</evidence>
<organism evidence="5 6">
    <name type="scientific">Atopomonas hussainii</name>
    <dbReference type="NCBI Taxonomy" id="1429083"/>
    <lineage>
        <taxon>Bacteria</taxon>
        <taxon>Pseudomonadati</taxon>
        <taxon>Pseudomonadota</taxon>
        <taxon>Gammaproteobacteria</taxon>
        <taxon>Pseudomonadales</taxon>
        <taxon>Pseudomonadaceae</taxon>
        <taxon>Atopomonas</taxon>
    </lineage>
</organism>
<evidence type="ECO:0000256" key="2">
    <source>
        <dbReference type="ARBA" id="ARBA00022723"/>
    </source>
</evidence>
<protein>
    <submittedName>
        <fullName evidence="5">Molybdate transport system substrate-binding protein</fullName>
    </submittedName>
</protein>
<dbReference type="PANTHER" id="PTHR30632:SF14">
    <property type="entry name" value="TUNGSTATE_MOLYBDATE_CHROMATE-BINDING PROTEIN MODA"/>
    <property type="match status" value="1"/>
</dbReference>
<sequence length="238" mass="25400">MSPVWSRLLLVLCCLSPAVFAETPLRVAVAANFLPTAEVLRAEFGAERMTLHPGATGQLYAQISQGAPFDVFLSADQTTAQRLYDEGKALTAPQTYAIGRLALWTPGQPAPEFSQLAGFARLVMADPKLAPYGAAALSCVQRLVPTWQGQWLKGTSVAQAHQMLISGAAPAGFVAWSQVLTAPEAEVRLLPETCHAPLIQQAVLLKRPAPHPAAQAFWDFLFSPTARQQIAAGGYAAP</sequence>
<gene>
    <name evidence="5" type="ORF">SAMN05216214_1074</name>
</gene>
<name>A0A1H7LF89_9GAMM</name>
<dbReference type="Gene3D" id="3.40.190.10">
    <property type="entry name" value="Periplasmic binding protein-like II"/>
    <property type="match status" value="2"/>
</dbReference>
<dbReference type="InterPro" id="IPR050682">
    <property type="entry name" value="ModA/WtpA"/>
</dbReference>
<dbReference type="STRING" id="1429083.GCA_001885685_00424"/>
<comment type="similarity">
    <text evidence="1">Belongs to the bacterial solute-binding protein ModA family.</text>
</comment>
<dbReference type="PANTHER" id="PTHR30632">
    <property type="entry name" value="MOLYBDATE-BINDING PERIPLASMIC PROTEIN"/>
    <property type="match status" value="1"/>
</dbReference>
<evidence type="ECO:0000256" key="1">
    <source>
        <dbReference type="ARBA" id="ARBA00009175"/>
    </source>
</evidence>
<proteinExistence type="inferred from homology"/>
<dbReference type="InterPro" id="IPR005950">
    <property type="entry name" value="ModA"/>
</dbReference>
<keyword evidence="2" id="KW-0479">Metal-binding</keyword>
<dbReference type="GO" id="GO:0046872">
    <property type="term" value="F:metal ion binding"/>
    <property type="evidence" value="ECO:0007669"/>
    <property type="project" value="UniProtKB-KW"/>
</dbReference>
<dbReference type="SUPFAM" id="SSF53850">
    <property type="entry name" value="Periplasmic binding protein-like II"/>
    <property type="match status" value="1"/>
</dbReference>